<evidence type="ECO:0000259" key="1">
    <source>
        <dbReference type="Pfam" id="PF00134"/>
    </source>
</evidence>
<feature type="non-terminal residue" evidence="2">
    <location>
        <position position="1"/>
    </location>
</feature>
<evidence type="ECO:0000313" key="3">
    <source>
        <dbReference type="Proteomes" id="UP000799118"/>
    </source>
</evidence>
<dbReference type="Proteomes" id="UP000799118">
    <property type="component" value="Unassembled WGS sequence"/>
</dbReference>
<gene>
    <name evidence="2" type="ORF">BT96DRAFT_745107</name>
</gene>
<name>A0A6A4GTX4_9AGAR</name>
<reference evidence="2" key="1">
    <citation type="journal article" date="2019" name="Environ. Microbiol.">
        <title>Fungal ecological strategies reflected in gene transcription - a case study of two litter decomposers.</title>
        <authorList>
            <person name="Barbi F."/>
            <person name="Kohler A."/>
            <person name="Barry K."/>
            <person name="Baskaran P."/>
            <person name="Daum C."/>
            <person name="Fauchery L."/>
            <person name="Ihrmark K."/>
            <person name="Kuo A."/>
            <person name="LaButti K."/>
            <person name="Lipzen A."/>
            <person name="Morin E."/>
            <person name="Grigoriev I.V."/>
            <person name="Henrissat B."/>
            <person name="Lindahl B."/>
            <person name="Martin F."/>
        </authorList>
    </citation>
    <scope>NUCLEOTIDE SEQUENCE</scope>
    <source>
        <strain evidence="2">JB14</strain>
    </source>
</reference>
<feature type="non-terminal residue" evidence="2">
    <location>
        <position position="98"/>
    </location>
</feature>
<dbReference type="SUPFAM" id="SSF47954">
    <property type="entry name" value="Cyclin-like"/>
    <property type="match status" value="1"/>
</dbReference>
<feature type="domain" description="Cyclin N-terminal" evidence="1">
    <location>
        <begin position="1"/>
        <end position="56"/>
    </location>
</feature>
<dbReference type="InterPro" id="IPR036915">
    <property type="entry name" value="Cyclin-like_sf"/>
</dbReference>
<dbReference type="Pfam" id="PF00134">
    <property type="entry name" value="Cyclin_N"/>
    <property type="match status" value="1"/>
</dbReference>
<organism evidence="2 3">
    <name type="scientific">Gymnopus androsaceus JB14</name>
    <dbReference type="NCBI Taxonomy" id="1447944"/>
    <lineage>
        <taxon>Eukaryota</taxon>
        <taxon>Fungi</taxon>
        <taxon>Dikarya</taxon>
        <taxon>Basidiomycota</taxon>
        <taxon>Agaricomycotina</taxon>
        <taxon>Agaricomycetes</taxon>
        <taxon>Agaricomycetidae</taxon>
        <taxon>Agaricales</taxon>
        <taxon>Marasmiineae</taxon>
        <taxon>Omphalotaceae</taxon>
        <taxon>Gymnopus</taxon>
    </lineage>
</organism>
<dbReference type="Gene3D" id="1.10.472.10">
    <property type="entry name" value="Cyclin-like"/>
    <property type="match status" value="2"/>
</dbReference>
<dbReference type="InterPro" id="IPR006671">
    <property type="entry name" value="Cyclin_N"/>
</dbReference>
<keyword evidence="3" id="KW-1185">Reference proteome</keyword>
<evidence type="ECO:0000313" key="2">
    <source>
        <dbReference type="EMBL" id="KAE9389259.1"/>
    </source>
</evidence>
<protein>
    <recommendedName>
        <fullName evidence="1">Cyclin N-terminal domain-containing protein</fullName>
    </recommendedName>
</protein>
<proteinExistence type="predicted"/>
<sequence>KLVGCIAFWIAAKFKDIKERVPSIKDLVQMCHDAYEESAFRQMEGHGILSTIQWMLGHPTAETWLRILCSCGPRIEEPKVQHIACFLMETTLFYCDFV</sequence>
<dbReference type="OrthoDB" id="5590282at2759"/>
<dbReference type="AlphaFoldDB" id="A0A6A4GTX4"/>
<dbReference type="EMBL" id="ML769704">
    <property type="protein sequence ID" value="KAE9389259.1"/>
    <property type="molecule type" value="Genomic_DNA"/>
</dbReference>
<accession>A0A6A4GTX4</accession>